<accession>A0A835TMN1</accession>
<keyword evidence="3" id="KW-1185">Reference proteome</keyword>
<protein>
    <submittedName>
        <fullName evidence="2">Uncharacterized protein</fullName>
    </submittedName>
</protein>
<dbReference type="EMBL" id="JADGMS010000001">
    <property type="protein sequence ID" value="KAF9689822.1"/>
    <property type="molecule type" value="Genomic_DNA"/>
</dbReference>
<name>A0A835TMN1_9ROSI</name>
<dbReference type="Proteomes" id="UP000657918">
    <property type="component" value="Unassembled WGS sequence"/>
</dbReference>
<gene>
    <name evidence="2" type="ORF">SADUNF_Sadunf01G0132500</name>
</gene>
<proteinExistence type="predicted"/>
<comment type="caution">
    <text evidence="2">The sequence shown here is derived from an EMBL/GenBank/DDBJ whole genome shotgun (WGS) entry which is preliminary data.</text>
</comment>
<keyword evidence="1" id="KW-0812">Transmembrane</keyword>
<feature type="transmembrane region" description="Helical" evidence="1">
    <location>
        <begin position="46"/>
        <end position="68"/>
    </location>
</feature>
<feature type="transmembrane region" description="Helical" evidence="1">
    <location>
        <begin position="12"/>
        <end position="34"/>
    </location>
</feature>
<dbReference type="AlphaFoldDB" id="A0A835TMN1"/>
<evidence type="ECO:0000256" key="1">
    <source>
        <dbReference type="SAM" id="Phobius"/>
    </source>
</evidence>
<keyword evidence="1" id="KW-0472">Membrane</keyword>
<organism evidence="2 3">
    <name type="scientific">Salix dunnii</name>
    <dbReference type="NCBI Taxonomy" id="1413687"/>
    <lineage>
        <taxon>Eukaryota</taxon>
        <taxon>Viridiplantae</taxon>
        <taxon>Streptophyta</taxon>
        <taxon>Embryophyta</taxon>
        <taxon>Tracheophyta</taxon>
        <taxon>Spermatophyta</taxon>
        <taxon>Magnoliopsida</taxon>
        <taxon>eudicotyledons</taxon>
        <taxon>Gunneridae</taxon>
        <taxon>Pentapetalae</taxon>
        <taxon>rosids</taxon>
        <taxon>fabids</taxon>
        <taxon>Malpighiales</taxon>
        <taxon>Salicaceae</taxon>
        <taxon>Saliceae</taxon>
        <taxon>Salix</taxon>
    </lineage>
</organism>
<evidence type="ECO:0000313" key="2">
    <source>
        <dbReference type="EMBL" id="KAF9689822.1"/>
    </source>
</evidence>
<reference evidence="2 3" key="1">
    <citation type="submission" date="2020-10" db="EMBL/GenBank/DDBJ databases">
        <title>Plant Genome Project.</title>
        <authorList>
            <person name="Zhang R.-G."/>
        </authorList>
    </citation>
    <scope>NUCLEOTIDE SEQUENCE [LARGE SCALE GENOMIC DNA]</scope>
    <source>
        <strain evidence="2">FAFU-HL-1</strain>
        <tissue evidence="2">Leaf</tissue>
    </source>
</reference>
<sequence>MASCRSTRYLDLFYSAVASVPGVAHKLAVPMDVILLCINQTRDAPLISFSAILLLFSKIVISMLAVPIQAKYSQKLPKGGVILILVIQKSWIGATSDPQAVKSTFTAYPGKDTNNLKPRIKIKLR</sequence>
<keyword evidence="1" id="KW-1133">Transmembrane helix</keyword>
<evidence type="ECO:0000313" key="3">
    <source>
        <dbReference type="Proteomes" id="UP000657918"/>
    </source>
</evidence>